<keyword evidence="2" id="KW-1185">Reference proteome</keyword>
<sequence length="221" mass="25320">MAKNSATQAASYSVNILEDPDTNGALRFTFVPKAVRPTSTEKATVEAMPQYIVSVQNHANETNFKWINRPVQESTQRELEAAARQKISIRLEWLEKLRKLVATVKNWAQELDWATKTVDKKIEDAELGNYKAPGLLLQHETVRLFLEPIARTAPGAEGVVDLYLMPSYDDIANLYFYNNRWHIHYLFKRASNNGKAREEEAKPLTKESLRKVFDEMKAHAE</sequence>
<gene>
    <name evidence="1" type="ORF">KIH39_21985</name>
</gene>
<dbReference type="Proteomes" id="UP000676194">
    <property type="component" value="Chromosome"/>
</dbReference>
<organism evidence="1 2">
    <name type="scientific">Telmatocola sphagniphila</name>
    <dbReference type="NCBI Taxonomy" id="1123043"/>
    <lineage>
        <taxon>Bacteria</taxon>
        <taxon>Pseudomonadati</taxon>
        <taxon>Planctomycetota</taxon>
        <taxon>Planctomycetia</taxon>
        <taxon>Gemmatales</taxon>
        <taxon>Gemmataceae</taxon>
    </lineage>
</organism>
<evidence type="ECO:0000313" key="2">
    <source>
        <dbReference type="Proteomes" id="UP000676194"/>
    </source>
</evidence>
<name>A0A8E6B6K8_9BACT</name>
<protein>
    <submittedName>
        <fullName evidence="1">Uncharacterized protein</fullName>
    </submittedName>
</protein>
<accession>A0A8E6B6K8</accession>
<evidence type="ECO:0000313" key="1">
    <source>
        <dbReference type="EMBL" id="QVL31488.1"/>
    </source>
</evidence>
<dbReference type="AlphaFoldDB" id="A0A8E6B6K8"/>
<dbReference type="RefSeq" id="WP_213495401.1">
    <property type="nucleotide sequence ID" value="NZ_CP074694.1"/>
</dbReference>
<dbReference type="KEGG" id="tsph:KIH39_21985"/>
<proteinExistence type="predicted"/>
<reference evidence="1" key="1">
    <citation type="submission" date="2021-05" db="EMBL/GenBank/DDBJ databases">
        <title>Complete genome sequence of the cellulolytic planctomycete Telmatocola sphagniphila SP2T and characterization of the first cellulase from planctomycetes.</title>
        <authorList>
            <person name="Rakitin A.L."/>
            <person name="Beletsky A.V."/>
            <person name="Naumoff D.G."/>
            <person name="Kulichevskaya I.S."/>
            <person name="Mardanov A.V."/>
            <person name="Ravin N.V."/>
            <person name="Dedysh S.N."/>
        </authorList>
    </citation>
    <scope>NUCLEOTIDE SEQUENCE</scope>
    <source>
        <strain evidence="1">SP2T</strain>
    </source>
</reference>
<dbReference type="EMBL" id="CP074694">
    <property type="protein sequence ID" value="QVL31488.1"/>
    <property type="molecule type" value="Genomic_DNA"/>
</dbReference>